<dbReference type="SUPFAM" id="SSF52540">
    <property type="entry name" value="P-loop containing nucleoside triphosphate hydrolases"/>
    <property type="match status" value="1"/>
</dbReference>
<reference evidence="1 2" key="1">
    <citation type="submission" date="2024-01" db="EMBL/GenBank/DDBJ databases">
        <title>Complete genome of Cladobotryum mycophilum ATHUM6906.</title>
        <authorList>
            <person name="Christinaki A.C."/>
            <person name="Myridakis A.I."/>
            <person name="Kouvelis V.N."/>
        </authorList>
    </citation>
    <scope>NUCLEOTIDE SEQUENCE [LARGE SCALE GENOMIC DNA]</scope>
    <source>
        <strain evidence="1 2">ATHUM6906</strain>
    </source>
</reference>
<gene>
    <name evidence="1" type="ORF">PT974_05090</name>
</gene>
<dbReference type="Gene3D" id="3.40.50.300">
    <property type="entry name" value="P-loop containing nucleotide triphosphate hydrolases"/>
    <property type="match status" value="1"/>
</dbReference>
<evidence type="ECO:0000313" key="2">
    <source>
        <dbReference type="Proteomes" id="UP001338125"/>
    </source>
</evidence>
<dbReference type="Proteomes" id="UP001338125">
    <property type="component" value="Unassembled WGS sequence"/>
</dbReference>
<comment type="caution">
    <text evidence="1">The sequence shown here is derived from an EMBL/GenBank/DDBJ whole genome shotgun (WGS) entry which is preliminary data.</text>
</comment>
<evidence type="ECO:0000313" key="1">
    <source>
        <dbReference type="EMBL" id="KAK5994611.1"/>
    </source>
</evidence>
<keyword evidence="2" id="KW-1185">Reference proteome</keyword>
<dbReference type="InterPro" id="IPR027417">
    <property type="entry name" value="P-loop_NTPase"/>
</dbReference>
<accession>A0ABR0SSA7</accession>
<organism evidence="1 2">
    <name type="scientific">Cladobotryum mycophilum</name>
    <dbReference type="NCBI Taxonomy" id="491253"/>
    <lineage>
        <taxon>Eukaryota</taxon>
        <taxon>Fungi</taxon>
        <taxon>Dikarya</taxon>
        <taxon>Ascomycota</taxon>
        <taxon>Pezizomycotina</taxon>
        <taxon>Sordariomycetes</taxon>
        <taxon>Hypocreomycetidae</taxon>
        <taxon>Hypocreales</taxon>
        <taxon>Hypocreaceae</taxon>
        <taxon>Cladobotryum</taxon>
    </lineage>
</organism>
<name>A0ABR0SSA7_9HYPO</name>
<proteinExistence type="predicted"/>
<dbReference type="Pfam" id="PF13671">
    <property type="entry name" value="AAA_33"/>
    <property type="match status" value="1"/>
</dbReference>
<evidence type="ECO:0008006" key="3">
    <source>
        <dbReference type="Google" id="ProtNLM"/>
    </source>
</evidence>
<dbReference type="EMBL" id="JAVFKD010000010">
    <property type="protein sequence ID" value="KAK5994611.1"/>
    <property type="molecule type" value="Genomic_DNA"/>
</dbReference>
<protein>
    <recommendedName>
        <fullName evidence="3">ATP/GTP-binding protein</fullName>
    </recommendedName>
</protein>
<sequence length="168" mass="19247">MTCGISGAGKSTFSKSIVAQLPNFTRLSIDAIIHAEHGLYAIDYPADKYADYQVEARQRLETTLISLLQEGQRDIVLDLAFWNREYRNEFKKIVESNGGRWLLVFLDAEKEVLWRRIQERRARREALSVEDGRRDGDSAFNVDEGIFEVYCEGFERPVGEGEVVIKVV</sequence>